<dbReference type="PANTHER" id="PTHR22814:SF336">
    <property type="entry name" value="HEAVY METAL-ASSOCIATED ISOPRENYLATED PLANT PROTEIN 23"/>
    <property type="match status" value="1"/>
</dbReference>
<evidence type="ECO:0000256" key="2">
    <source>
        <dbReference type="SAM" id="MobiDB-lite"/>
    </source>
</evidence>
<dbReference type="CDD" id="cd00371">
    <property type="entry name" value="HMA"/>
    <property type="match status" value="1"/>
</dbReference>
<dbReference type="EMBL" id="OZ020114">
    <property type="protein sequence ID" value="CAK9266704.1"/>
    <property type="molecule type" value="Genomic_DNA"/>
</dbReference>
<organism evidence="4 5">
    <name type="scientific">Sphagnum jensenii</name>
    <dbReference type="NCBI Taxonomy" id="128206"/>
    <lineage>
        <taxon>Eukaryota</taxon>
        <taxon>Viridiplantae</taxon>
        <taxon>Streptophyta</taxon>
        <taxon>Embryophyta</taxon>
        <taxon>Bryophyta</taxon>
        <taxon>Sphagnophytina</taxon>
        <taxon>Sphagnopsida</taxon>
        <taxon>Sphagnales</taxon>
        <taxon>Sphagnaceae</taxon>
        <taxon>Sphagnum</taxon>
    </lineage>
</organism>
<dbReference type="SUPFAM" id="SSF55008">
    <property type="entry name" value="HMA, heavy metal-associated domain"/>
    <property type="match status" value="1"/>
</dbReference>
<feature type="domain" description="HMA" evidence="3">
    <location>
        <begin position="42"/>
        <end position="109"/>
    </location>
</feature>
<sequence length="349" mass="41458">MVSRIREMFLGKEEPVYHISPSQYTPVDSRRNPKLYPGNGALPVLLLKVPMCCDKCEEKVREELNELPGVQTIVCDQSNQKVTVTGHVDPILALKQVKKVKKKSDFFPVDSYISNVVSQTAPTTYTSQGYVHGSSDGAGAGLTRSNSFGRHLGRLPSFGKVTRYEAPPQEYELHAKVRDYEAPRKEYERRDHEAPRKEYERRDHETPRKEYERREYEAPRKEYERREYEAPRKEYERREYVAPRQEYERRDYAPSRQEYERRDDRRYDSRDPYQDSQRDYYGVRRMPSFKKHRNHDAEYISMDDRYTSPYGEPQYGSHQSQPPVFRTQVSFSKLPVENPYYMKHISSEY</sequence>
<keyword evidence="5" id="KW-1185">Reference proteome</keyword>
<dbReference type="PROSITE" id="PS50846">
    <property type="entry name" value="HMA_2"/>
    <property type="match status" value="1"/>
</dbReference>
<name>A0ABP0WIQ7_9BRYO</name>
<dbReference type="PANTHER" id="PTHR22814">
    <property type="entry name" value="COPPER TRANSPORT PROTEIN ATOX1-RELATED"/>
    <property type="match status" value="1"/>
</dbReference>
<reference evidence="4" key="1">
    <citation type="submission" date="2024-02" db="EMBL/GenBank/DDBJ databases">
        <authorList>
            <consortium name="ELIXIR-Norway"/>
            <consortium name="Elixir Norway"/>
        </authorList>
    </citation>
    <scope>NUCLEOTIDE SEQUENCE</scope>
</reference>
<evidence type="ECO:0000259" key="3">
    <source>
        <dbReference type="PROSITE" id="PS50846"/>
    </source>
</evidence>
<evidence type="ECO:0000313" key="5">
    <source>
        <dbReference type="Proteomes" id="UP001497444"/>
    </source>
</evidence>
<dbReference type="InterPro" id="IPR006121">
    <property type="entry name" value="HMA_dom"/>
</dbReference>
<dbReference type="Proteomes" id="UP001497444">
    <property type="component" value="Chromosome 19"/>
</dbReference>
<keyword evidence="1" id="KW-0479">Metal-binding</keyword>
<dbReference type="InterPro" id="IPR036163">
    <property type="entry name" value="HMA_dom_sf"/>
</dbReference>
<feature type="compositionally biased region" description="Basic and acidic residues" evidence="2">
    <location>
        <begin position="183"/>
        <end position="282"/>
    </location>
</feature>
<evidence type="ECO:0000256" key="1">
    <source>
        <dbReference type="ARBA" id="ARBA00022723"/>
    </source>
</evidence>
<evidence type="ECO:0000313" key="4">
    <source>
        <dbReference type="EMBL" id="CAK9266704.1"/>
    </source>
</evidence>
<proteinExistence type="predicted"/>
<dbReference type="Pfam" id="PF00403">
    <property type="entry name" value="HMA"/>
    <property type="match status" value="1"/>
</dbReference>
<gene>
    <name evidence="4" type="ORF">CSSPJE1EN1_LOCUS12182</name>
</gene>
<accession>A0ABP0WIQ7</accession>
<feature type="region of interest" description="Disordered" evidence="2">
    <location>
        <begin position="183"/>
        <end position="299"/>
    </location>
</feature>
<protein>
    <recommendedName>
        <fullName evidence="3">HMA domain-containing protein</fullName>
    </recommendedName>
</protein>
<dbReference type="Gene3D" id="3.30.70.100">
    <property type="match status" value="1"/>
</dbReference>